<name>A0AA41VLT7_PAPNU</name>
<evidence type="ECO:0000313" key="12">
    <source>
        <dbReference type="EMBL" id="MCL7043670.1"/>
    </source>
</evidence>
<accession>A0AA41VLT7</accession>
<dbReference type="Proteomes" id="UP001177140">
    <property type="component" value="Unassembled WGS sequence"/>
</dbReference>
<dbReference type="InterPro" id="IPR028009">
    <property type="entry name" value="ESCO_Acetyltransf_dom"/>
</dbReference>
<evidence type="ECO:0000256" key="5">
    <source>
        <dbReference type="ARBA" id="ARBA00022771"/>
    </source>
</evidence>
<evidence type="ECO:0000256" key="2">
    <source>
        <dbReference type="ARBA" id="ARBA00005816"/>
    </source>
</evidence>
<evidence type="ECO:0000256" key="1">
    <source>
        <dbReference type="ARBA" id="ARBA00004123"/>
    </source>
</evidence>
<evidence type="ECO:0000256" key="4">
    <source>
        <dbReference type="ARBA" id="ARBA00022723"/>
    </source>
</evidence>
<evidence type="ECO:0000256" key="8">
    <source>
        <dbReference type="ARBA" id="ARBA00023306"/>
    </source>
</evidence>
<dbReference type="GO" id="GO:0007064">
    <property type="term" value="P:mitotic sister chromatid cohesion"/>
    <property type="evidence" value="ECO:0007669"/>
    <property type="project" value="TreeGrafter"/>
</dbReference>
<evidence type="ECO:0000259" key="11">
    <source>
        <dbReference type="Pfam" id="PF13880"/>
    </source>
</evidence>
<proteinExistence type="inferred from homology"/>
<dbReference type="InterPro" id="IPR028005">
    <property type="entry name" value="AcTrfase_ESCO_Znf_dom"/>
</dbReference>
<keyword evidence="5" id="KW-0863">Zinc-finger</keyword>
<dbReference type="GO" id="GO:0061733">
    <property type="term" value="F:protein-lysine-acetyltransferase activity"/>
    <property type="evidence" value="ECO:0007669"/>
    <property type="project" value="TreeGrafter"/>
</dbReference>
<gene>
    <name evidence="12" type="ORF">MKW94_017408</name>
</gene>
<reference evidence="12" key="1">
    <citation type="submission" date="2022-03" db="EMBL/GenBank/DDBJ databases">
        <title>A functionally conserved STORR gene fusion in Papaver species that diverged 16.8 million years ago.</title>
        <authorList>
            <person name="Catania T."/>
        </authorList>
    </citation>
    <scope>NUCLEOTIDE SEQUENCE</scope>
    <source>
        <strain evidence="12">S-191538</strain>
    </source>
</reference>
<dbReference type="AlphaFoldDB" id="A0AA41VLT7"/>
<keyword evidence="9" id="KW-0012">Acyltransferase</keyword>
<evidence type="ECO:0000256" key="9">
    <source>
        <dbReference type="ARBA" id="ARBA00023315"/>
    </source>
</evidence>
<evidence type="ECO:0000259" key="10">
    <source>
        <dbReference type="Pfam" id="PF13878"/>
    </source>
</evidence>
<dbReference type="Pfam" id="PF13878">
    <property type="entry name" value="zf-C2H2_3"/>
    <property type="match status" value="1"/>
</dbReference>
<keyword evidence="6" id="KW-0862">Zinc</keyword>
<keyword evidence="7" id="KW-0539">Nucleus</keyword>
<dbReference type="PANTHER" id="PTHR45884">
    <property type="entry name" value="N-ACETYLTRANSFERASE ECO"/>
    <property type="match status" value="1"/>
</dbReference>
<feature type="domain" description="N-acetyltransferase ESCO zinc-finger" evidence="10">
    <location>
        <begin position="110"/>
        <end position="148"/>
    </location>
</feature>
<dbReference type="GO" id="GO:0005634">
    <property type="term" value="C:nucleus"/>
    <property type="evidence" value="ECO:0007669"/>
    <property type="project" value="UniProtKB-SubCell"/>
</dbReference>
<comment type="subcellular location">
    <subcellularLocation>
        <location evidence="1">Nucleus</location>
    </subcellularLocation>
</comment>
<dbReference type="GO" id="GO:0000785">
    <property type="term" value="C:chromatin"/>
    <property type="evidence" value="ECO:0007669"/>
    <property type="project" value="TreeGrafter"/>
</dbReference>
<keyword evidence="8" id="KW-0131">Cell cycle</keyword>
<organism evidence="12 13">
    <name type="scientific">Papaver nudicaule</name>
    <name type="common">Iceland poppy</name>
    <dbReference type="NCBI Taxonomy" id="74823"/>
    <lineage>
        <taxon>Eukaryota</taxon>
        <taxon>Viridiplantae</taxon>
        <taxon>Streptophyta</taxon>
        <taxon>Embryophyta</taxon>
        <taxon>Tracheophyta</taxon>
        <taxon>Spermatophyta</taxon>
        <taxon>Magnoliopsida</taxon>
        <taxon>Ranunculales</taxon>
        <taxon>Papaveraceae</taxon>
        <taxon>Papaveroideae</taxon>
        <taxon>Papaver</taxon>
    </lineage>
</organism>
<dbReference type="EMBL" id="JAJJMA010249232">
    <property type="protein sequence ID" value="MCL7043670.1"/>
    <property type="molecule type" value="Genomic_DNA"/>
</dbReference>
<sequence>MQAKIISFFKRSAPKTSDPSKLPTSIEDTRQFNIQEPEIRVTYKRRTPKEEPDRYAIQSISHSMNKLLLFLHRNGEITSTDIMERPQVAPPRLPPSSSSKTLNKKRSYAQFHLELGQSDFLLHTCSTCGFNFAIGDEGDEKVHKEFHKTYTHGIQFKGWRNERVILTSEGARVILVLEGDPPAHMKKVQEVVKTVEGELGLSEGWFLHKLCKVYLFILSQRIAGCLVVEPIKTAYKVISNSIVQKSSTSNEKAARSNSVVLRFGNVSFQQEIVKHAPSIDFNVSEDPSGVILCEKDAVSAICGIRAIWVSPFNRKKHVATKLLDAARKSFSKGYTIEASQVAFSQPTTAGKVLASKYSGTNTFLVYHTQA</sequence>
<evidence type="ECO:0000256" key="6">
    <source>
        <dbReference type="ARBA" id="ARBA00022833"/>
    </source>
</evidence>
<feature type="domain" description="N-acetyltransferase ESCO acetyl-transferase" evidence="11">
    <location>
        <begin position="299"/>
        <end position="366"/>
    </location>
</feature>
<keyword evidence="13" id="KW-1185">Reference proteome</keyword>
<dbReference type="GO" id="GO:0008270">
    <property type="term" value="F:zinc ion binding"/>
    <property type="evidence" value="ECO:0007669"/>
    <property type="project" value="UniProtKB-KW"/>
</dbReference>
<comment type="caution">
    <text evidence="12">The sequence shown here is derived from an EMBL/GenBank/DDBJ whole genome shotgun (WGS) entry which is preliminary data.</text>
</comment>
<protein>
    <submittedName>
        <fullName evidence="12">Uncharacterized protein</fullName>
    </submittedName>
</protein>
<evidence type="ECO:0000256" key="3">
    <source>
        <dbReference type="ARBA" id="ARBA00022679"/>
    </source>
</evidence>
<evidence type="ECO:0000313" key="13">
    <source>
        <dbReference type="Proteomes" id="UP001177140"/>
    </source>
</evidence>
<dbReference type="PANTHER" id="PTHR45884:SF2">
    <property type="entry name" value="N-ACETYLTRANSFERASE ECO"/>
    <property type="match status" value="1"/>
</dbReference>
<comment type="similarity">
    <text evidence="2">Belongs to the acetyltransferase family. ECO subfamily.</text>
</comment>
<dbReference type="Pfam" id="PF13880">
    <property type="entry name" value="Acetyltransf_13"/>
    <property type="match status" value="1"/>
</dbReference>
<evidence type="ECO:0000256" key="7">
    <source>
        <dbReference type="ARBA" id="ARBA00023242"/>
    </source>
</evidence>
<keyword evidence="3" id="KW-0808">Transferase</keyword>
<keyword evidence="4" id="KW-0479">Metal-binding</keyword>